<proteinExistence type="inferred from homology"/>
<dbReference type="InterPro" id="IPR004089">
    <property type="entry name" value="MCPsignal_dom"/>
</dbReference>
<dbReference type="PROSITE" id="PS50885">
    <property type="entry name" value="HAMP"/>
    <property type="match status" value="1"/>
</dbReference>
<dbReference type="CDD" id="cd06225">
    <property type="entry name" value="HAMP"/>
    <property type="match status" value="1"/>
</dbReference>
<dbReference type="SMART" id="SM00283">
    <property type="entry name" value="MA"/>
    <property type="match status" value="1"/>
</dbReference>
<dbReference type="GO" id="GO:0016020">
    <property type="term" value="C:membrane"/>
    <property type="evidence" value="ECO:0007669"/>
    <property type="project" value="InterPro"/>
</dbReference>
<dbReference type="SUPFAM" id="SSF58104">
    <property type="entry name" value="Methyl-accepting chemotaxis protein (MCP) signaling domain"/>
    <property type="match status" value="1"/>
</dbReference>
<evidence type="ECO:0000256" key="5">
    <source>
        <dbReference type="PROSITE-ProRule" id="PRU00284"/>
    </source>
</evidence>
<dbReference type="CDD" id="cd12913">
    <property type="entry name" value="PDC1_MCP_like"/>
    <property type="match status" value="1"/>
</dbReference>
<keyword evidence="9" id="KW-1185">Reference proteome</keyword>
<keyword evidence="3 5" id="KW-0807">Transducer</keyword>
<sequence>MRSIRTRLVASVLCVTVIVLAALTAAIAVRAERMAEGQTRQYTEAIAAQHAEVTGERLRAALAVTAEVASALQALQRTGGVPREQVDAILEDSLRQHPGFVGMGTIWEPDAFDGRDAEYAGHPSSDATGRLIPYWYYDGGDLAVTPLVDYETPGAGDWYLVPRETLRQTVTEPYHYEVAGQDVLMTTAVTPIVADGRFLGAVTVDIGLAALTEEIGELTPYGTGYAALISDAGAVVAHPDPERLDEKLAGPFGELATGVAAAGKVATVQGHDDHLDGDAITAAAPVPLTEGETWSLVVSAPTERALAAAADLRTSTVLLGLVALLVMGVGTWVLGSRISRPVVELRDRLVAIADGDGDLTQRVDESRRDELGALGAAFNRFVSKIASTVGAIGAQADLLASTSSDLTGIGQRMSTAARQASDHADGLSATAGTVSDHVAGVAAGTEEMGLSIGEIARSTSEAAQVAATAVEASQATTSVMAALADTSAEISGVVRTISAIAGQTNLLALNATIEAARAGDAGRGFAVVASEVRELATQTASATEEIEGRITRLQTDVDGAVTAIAQIRDVIEQIDQIQGVIAAAVEEQDATTREMARGVTEAASGTSEIAGSFASMAHAATATRAGVEETLASGERLARAADALRGLVGGFKV</sequence>
<dbReference type="Gene3D" id="1.10.287.950">
    <property type="entry name" value="Methyl-accepting chemotaxis protein"/>
    <property type="match status" value="1"/>
</dbReference>
<feature type="domain" description="Methyl-accepting transducer" evidence="6">
    <location>
        <begin position="409"/>
        <end position="638"/>
    </location>
</feature>
<dbReference type="Proteomes" id="UP000239485">
    <property type="component" value="Unassembled WGS sequence"/>
</dbReference>
<dbReference type="PROSITE" id="PS50111">
    <property type="entry name" value="CHEMOTAXIS_TRANSDUC_2"/>
    <property type="match status" value="1"/>
</dbReference>
<feature type="domain" description="HAMP" evidence="7">
    <location>
        <begin position="336"/>
        <end position="390"/>
    </location>
</feature>
<dbReference type="PANTHER" id="PTHR32089:SF112">
    <property type="entry name" value="LYSOZYME-LIKE PROTEIN-RELATED"/>
    <property type="match status" value="1"/>
</dbReference>
<evidence type="ECO:0000259" key="6">
    <source>
        <dbReference type="PROSITE" id="PS50111"/>
    </source>
</evidence>
<evidence type="ECO:0000313" key="9">
    <source>
        <dbReference type="Proteomes" id="UP000239485"/>
    </source>
</evidence>
<dbReference type="SMART" id="SM00304">
    <property type="entry name" value="HAMP"/>
    <property type="match status" value="1"/>
</dbReference>
<dbReference type="Pfam" id="PF22673">
    <property type="entry name" value="MCP-like_PDC_1"/>
    <property type="match status" value="1"/>
</dbReference>
<dbReference type="EMBL" id="PTJD01000013">
    <property type="protein sequence ID" value="PPK92675.1"/>
    <property type="molecule type" value="Genomic_DNA"/>
</dbReference>
<comment type="caution">
    <text evidence="8">The sequence shown here is derived from an EMBL/GenBank/DDBJ whole genome shotgun (WGS) entry which is preliminary data.</text>
</comment>
<dbReference type="RefSeq" id="WP_146099600.1">
    <property type="nucleotide sequence ID" value="NZ_PTJD01000013.1"/>
</dbReference>
<organism evidence="8 9">
    <name type="scientific">Kineococcus xinjiangensis</name>
    <dbReference type="NCBI Taxonomy" id="512762"/>
    <lineage>
        <taxon>Bacteria</taxon>
        <taxon>Bacillati</taxon>
        <taxon>Actinomycetota</taxon>
        <taxon>Actinomycetes</taxon>
        <taxon>Kineosporiales</taxon>
        <taxon>Kineosporiaceae</taxon>
        <taxon>Kineococcus</taxon>
    </lineage>
</organism>
<evidence type="ECO:0000259" key="7">
    <source>
        <dbReference type="PROSITE" id="PS50885"/>
    </source>
</evidence>
<accession>A0A2S6IEM7</accession>
<comment type="similarity">
    <text evidence="4">Belongs to the methyl-accepting chemotaxis (MCP) protein family.</text>
</comment>
<evidence type="ECO:0000313" key="8">
    <source>
        <dbReference type="EMBL" id="PPK92675.1"/>
    </source>
</evidence>
<keyword evidence="2" id="KW-0472">Membrane</keyword>
<dbReference type="Gene3D" id="3.30.450.20">
    <property type="entry name" value="PAS domain"/>
    <property type="match status" value="2"/>
</dbReference>
<reference evidence="8 9" key="1">
    <citation type="submission" date="2018-02" db="EMBL/GenBank/DDBJ databases">
        <title>Genomic Encyclopedia of Archaeal and Bacterial Type Strains, Phase II (KMG-II): from individual species to whole genera.</title>
        <authorList>
            <person name="Goeker M."/>
        </authorList>
    </citation>
    <scope>NUCLEOTIDE SEQUENCE [LARGE SCALE GENOMIC DNA]</scope>
    <source>
        <strain evidence="8 9">DSM 22857</strain>
    </source>
</reference>
<dbReference type="Pfam" id="PF00672">
    <property type="entry name" value="HAMP"/>
    <property type="match status" value="1"/>
</dbReference>
<dbReference type="InterPro" id="IPR003660">
    <property type="entry name" value="HAMP_dom"/>
</dbReference>
<evidence type="ECO:0000256" key="1">
    <source>
        <dbReference type="ARBA" id="ARBA00022692"/>
    </source>
</evidence>
<dbReference type="GO" id="GO:0007165">
    <property type="term" value="P:signal transduction"/>
    <property type="evidence" value="ECO:0007669"/>
    <property type="project" value="UniProtKB-KW"/>
</dbReference>
<dbReference type="OrthoDB" id="1115140at2"/>
<protein>
    <submittedName>
        <fullName evidence="8">Methyl-accepting chemotaxis protein</fullName>
    </submittedName>
</protein>
<evidence type="ECO:0000256" key="2">
    <source>
        <dbReference type="ARBA" id="ARBA00022989"/>
    </source>
</evidence>
<dbReference type="Pfam" id="PF00015">
    <property type="entry name" value="MCPsignal"/>
    <property type="match status" value="1"/>
</dbReference>
<evidence type="ECO:0000256" key="3">
    <source>
        <dbReference type="ARBA" id="ARBA00023224"/>
    </source>
</evidence>
<keyword evidence="1" id="KW-0812">Transmembrane</keyword>
<name>A0A2S6IEM7_9ACTN</name>
<evidence type="ECO:0000256" key="4">
    <source>
        <dbReference type="ARBA" id="ARBA00029447"/>
    </source>
</evidence>
<dbReference type="PANTHER" id="PTHR32089">
    <property type="entry name" value="METHYL-ACCEPTING CHEMOTAXIS PROTEIN MCPB"/>
    <property type="match status" value="1"/>
</dbReference>
<keyword evidence="2" id="KW-1133">Transmembrane helix</keyword>
<gene>
    <name evidence="8" type="ORF">CLV92_113104</name>
</gene>
<dbReference type="CDD" id="cd12912">
    <property type="entry name" value="PDC2_MCP_like"/>
    <property type="match status" value="1"/>
</dbReference>
<dbReference type="AlphaFoldDB" id="A0A2S6IEM7"/>